<keyword evidence="2" id="KW-0012">Acyltransferase</keyword>
<reference evidence="2 3" key="1">
    <citation type="journal article" date="2011" name="J. Bacteriol.">
        <title>Genome sequence of Salinisphaera shabanensis, a gammaproteobacterium from the harsh, variable environment of the brine-seawater interface of the Shaban Deep in the Red Sea.</title>
        <authorList>
            <person name="Antunes A."/>
            <person name="Alam I."/>
            <person name="Bajic V.B."/>
            <person name="Stingl U."/>
        </authorList>
    </citation>
    <scope>NUCLEOTIDE SEQUENCE [LARGE SCALE GENOMIC DNA]</scope>
    <source>
        <strain evidence="2 3">E1L3A</strain>
    </source>
</reference>
<dbReference type="InterPro" id="IPR003965">
    <property type="entry name" value="Fatty_acid_synthase"/>
</dbReference>
<dbReference type="GO" id="GO:0008959">
    <property type="term" value="F:phosphate acetyltransferase activity"/>
    <property type="evidence" value="ECO:0007669"/>
    <property type="project" value="UniProtKB-EC"/>
</dbReference>
<dbReference type="Pfam" id="PF01575">
    <property type="entry name" value="MaoC_dehydratas"/>
    <property type="match status" value="1"/>
</dbReference>
<evidence type="ECO:0000313" key="3">
    <source>
        <dbReference type="Proteomes" id="UP000006242"/>
    </source>
</evidence>
<dbReference type="GO" id="GO:0019171">
    <property type="term" value="F:(3R)-hydroxyacyl-[acyl-carrier-protein] dehydratase activity"/>
    <property type="evidence" value="ECO:0007669"/>
    <property type="project" value="TreeGrafter"/>
</dbReference>
<name>U2FYF4_9GAMM</name>
<keyword evidence="2" id="KW-0808">Transferase</keyword>
<dbReference type="AlphaFoldDB" id="U2FYF4"/>
<protein>
    <submittedName>
        <fullName evidence="2">Phosphate acetyltransferase protein</fullName>
        <ecNumber evidence="2">2.3.1.8</ecNumber>
    </submittedName>
</protein>
<reference evidence="2 3" key="2">
    <citation type="journal article" date="2013" name="PLoS ONE">
        <title>INDIGO - INtegrated Data Warehouse of MIcrobial GenOmes with Examples from the Red Sea Extremophiles.</title>
        <authorList>
            <person name="Alam I."/>
            <person name="Antunes A."/>
            <person name="Kamau A.A."/>
            <person name="Ba Alawi W."/>
            <person name="Kalkatawi M."/>
            <person name="Stingl U."/>
            <person name="Bajic V.B."/>
        </authorList>
    </citation>
    <scope>NUCLEOTIDE SEQUENCE [LARGE SCALE GENOMIC DNA]</scope>
    <source>
        <strain evidence="2 3">E1L3A</strain>
    </source>
</reference>
<dbReference type="GO" id="GO:0006633">
    <property type="term" value="P:fatty acid biosynthetic process"/>
    <property type="evidence" value="ECO:0007669"/>
    <property type="project" value="InterPro"/>
</dbReference>
<dbReference type="InterPro" id="IPR002539">
    <property type="entry name" value="MaoC-like_dom"/>
</dbReference>
<evidence type="ECO:0000313" key="2">
    <source>
        <dbReference type="EMBL" id="ERJ20849.1"/>
    </source>
</evidence>
<dbReference type="SUPFAM" id="SSF54637">
    <property type="entry name" value="Thioesterase/thiol ester dehydrase-isomerase"/>
    <property type="match status" value="1"/>
</dbReference>
<proteinExistence type="predicted"/>
<dbReference type="GO" id="GO:0004312">
    <property type="term" value="F:fatty acid synthase activity"/>
    <property type="evidence" value="ECO:0007669"/>
    <property type="project" value="InterPro"/>
</dbReference>
<dbReference type="PANTHER" id="PTHR43437">
    <property type="entry name" value="HYDROXYACYL-THIOESTER DEHYDRATASE TYPE 2, MITOCHONDRIAL-RELATED"/>
    <property type="match status" value="1"/>
</dbReference>
<organism evidence="2 3">
    <name type="scientific">Salinisphaera shabanensis E1L3A</name>
    <dbReference type="NCBI Taxonomy" id="1033802"/>
    <lineage>
        <taxon>Bacteria</taxon>
        <taxon>Pseudomonadati</taxon>
        <taxon>Pseudomonadota</taxon>
        <taxon>Gammaproteobacteria</taxon>
        <taxon>Salinisphaerales</taxon>
        <taxon>Salinisphaeraceae</taxon>
        <taxon>Salinisphaera</taxon>
    </lineage>
</organism>
<dbReference type="PRINTS" id="PR01483">
    <property type="entry name" value="FASYNTHASE"/>
</dbReference>
<keyword evidence="3" id="KW-1185">Reference proteome</keyword>
<dbReference type="InterPro" id="IPR050965">
    <property type="entry name" value="UPF0336/Enoyl-CoA_hydratase"/>
</dbReference>
<dbReference type="Gene3D" id="3.10.129.10">
    <property type="entry name" value="Hotdog Thioesterase"/>
    <property type="match status" value="1"/>
</dbReference>
<evidence type="ECO:0000259" key="1">
    <source>
        <dbReference type="Pfam" id="PF01575"/>
    </source>
</evidence>
<dbReference type="EMBL" id="AFNV02000001">
    <property type="protein sequence ID" value="ERJ20849.1"/>
    <property type="molecule type" value="Genomic_DNA"/>
</dbReference>
<dbReference type="GO" id="GO:0005835">
    <property type="term" value="C:fatty acid synthase complex"/>
    <property type="evidence" value="ECO:0007669"/>
    <property type="project" value="InterPro"/>
</dbReference>
<comment type="caution">
    <text evidence="2">The sequence shown here is derived from an EMBL/GenBank/DDBJ whole genome shotgun (WGS) entry which is preliminary data.</text>
</comment>
<dbReference type="eggNOG" id="COG2030">
    <property type="taxonomic scope" value="Bacteria"/>
</dbReference>
<dbReference type="PANTHER" id="PTHR43437:SF3">
    <property type="entry name" value="HYDROXYACYL-THIOESTER DEHYDRATASE TYPE 2, MITOCHONDRIAL"/>
    <property type="match status" value="1"/>
</dbReference>
<dbReference type="EC" id="2.3.1.8" evidence="2"/>
<accession>U2FYF4</accession>
<gene>
    <name evidence="2" type="ORF">SSPSH_000191</name>
</gene>
<feature type="domain" description="MaoC-like" evidence="1">
    <location>
        <begin position="19"/>
        <end position="112"/>
    </location>
</feature>
<sequence length="145" mass="15914">MKIRDNVSNQARADLYAGRRFERELVLTQADFDKFAELSGDHNPIHVDPAYAAHSRFGATVSHGMLLFSAVRVFVDSLCADGRLQAQTLKFPAPAYADEPLRIELVSEGHADAGVLELSTRVLKTDGQLCLDGLCQVLPSTKDSR</sequence>
<dbReference type="Proteomes" id="UP000006242">
    <property type="component" value="Unassembled WGS sequence"/>
</dbReference>
<dbReference type="STRING" id="1033802.SSPSH_000191"/>
<dbReference type="InterPro" id="IPR029069">
    <property type="entry name" value="HotDog_dom_sf"/>
</dbReference>
<dbReference type="RefSeq" id="WP_006913233.1">
    <property type="nucleotide sequence ID" value="NZ_AFNV02000001.1"/>
</dbReference>